<gene>
    <name evidence="4" type="ORF">OCL97_03585</name>
</gene>
<evidence type="ECO:0000313" key="5">
    <source>
        <dbReference type="Proteomes" id="UP001598130"/>
    </source>
</evidence>
<keyword evidence="2" id="KW-0012">Acyltransferase</keyword>
<dbReference type="PANTHER" id="PTHR43877:SF5">
    <property type="entry name" value="BLL8307 PROTEIN"/>
    <property type="match status" value="1"/>
</dbReference>
<reference evidence="4 5" key="1">
    <citation type="submission" date="2022-09" db="EMBL/GenBank/DDBJ databases">
        <title>New species of Phenylobacterium.</title>
        <authorList>
            <person name="Mieszkin S."/>
        </authorList>
    </citation>
    <scope>NUCLEOTIDE SEQUENCE [LARGE SCALE GENOMIC DNA]</scope>
    <source>
        <strain evidence="4 5">HK31-G</strain>
    </source>
</reference>
<protein>
    <submittedName>
        <fullName evidence="4">GNAT family N-acetyltransferase</fullName>
    </submittedName>
</protein>
<dbReference type="RefSeq" id="WP_377367667.1">
    <property type="nucleotide sequence ID" value="NZ_JAOTJD010000004.1"/>
</dbReference>
<sequence length="257" mass="27052">MDETDELLRLCVRALVAQMGDVPGVEMRLTRDCVLGLTGEPSADFNRLTLGADPDAEGFLISSVARAKERGLPLQAVMCPGVLEALTPVARRLGLTAVGTSPLMVLRAGTPVAPSRPVRITRALGPELVTIAGDLAAAAFDTSRDAIARCIDVCVTKTAGVETWIAWDGDRPASTVTVTPTGDTAGISLMATPPEHQRKGMGRALLTQVIDDYRRRGMARFHLGATDAGLPLYESLGFETVAHLSAWILPGPSAGQG</sequence>
<dbReference type="Pfam" id="PF13508">
    <property type="entry name" value="Acetyltransf_7"/>
    <property type="match status" value="1"/>
</dbReference>
<dbReference type="InterPro" id="IPR016181">
    <property type="entry name" value="Acyl_CoA_acyltransferase"/>
</dbReference>
<name>A0ABW6CML8_9CAUL</name>
<dbReference type="SUPFAM" id="SSF55729">
    <property type="entry name" value="Acyl-CoA N-acyltransferases (Nat)"/>
    <property type="match status" value="1"/>
</dbReference>
<evidence type="ECO:0000313" key="4">
    <source>
        <dbReference type="EMBL" id="MFD3263045.1"/>
    </source>
</evidence>
<organism evidence="4 5">
    <name type="scientific">Phenylobacterium ferrooxidans</name>
    <dbReference type="NCBI Taxonomy" id="2982689"/>
    <lineage>
        <taxon>Bacteria</taxon>
        <taxon>Pseudomonadati</taxon>
        <taxon>Pseudomonadota</taxon>
        <taxon>Alphaproteobacteria</taxon>
        <taxon>Caulobacterales</taxon>
        <taxon>Caulobacteraceae</taxon>
        <taxon>Phenylobacterium</taxon>
    </lineage>
</organism>
<dbReference type="InterPro" id="IPR050832">
    <property type="entry name" value="Bact_Acetyltransf"/>
</dbReference>
<evidence type="ECO:0000256" key="2">
    <source>
        <dbReference type="ARBA" id="ARBA00023315"/>
    </source>
</evidence>
<keyword evidence="5" id="KW-1185">Reference proteome</keyword>
<dbReference type="CDD" id="cd04301">
    <property type="entry name" value="NAT_SF"/>
    <property type="match status" value="1"/>
</dbReference>
<evidence type="ECO:0000259" key="3">
    <source>
        <dbReference type="PROSITE" id="PS51186"/>
    </source>
</evidence>
<dbReference type="PROSITE" id="PS51186">
    <property type="entry name" value="GNAT"/>
    <property type="match status" value="1"/>
</dbReference>
<accession>A0ABW6CML8</accession>
<dbReference type="InterPro" id="IPR000182">
    <property type="entry name" value="GNAT_dom"/>
</dbReference>
<evidence type="ECO:0000256" key="1">
    <source>
        <dbReference type="ARBA" id="ARBA00022679"/>
    </source>
</evidence>
<dbReference type="EMBL" id="JAOTJD010000004">
    <property type="protein sequence ID" value="MFD3263045.1"/>
    <property type="molecule type" value="Genomic_DNA"/>
</dbReference>
<keyword evidence="1" id="KW-0808">Transferase</keyword>
<dbReference type="Proteomes" id="UP001598130">
    <property type="component" value="Unassembled WGS sequence"/>
</dbReference>
<dbReference type="Gene3D" id="3.40.630.30">
    <property type="match status" value="1"/>
</dbReference>
<dbReference type="PANTHER" id="PTHR43877">
    <property type="entry name" value="AMINOALKYLPHOSPHONATE N-ACETYLTRANSFERASE-RELATED-RELATED"/>
    <property type="match status" value="1"/>
</dbReference>
<proteinExistence type="predicted"/>
<feature type="domain" description="N-acetyltransferase" evidence="3">
    <location>
        <begin position="119"/>
        <end position="257"/>
    </location>
</feature>
<comment type="caution">
    <text evidence="4">The sequence shown here is derived from an EMBL/GenBank/DDBJ whole genome shotgun (WGS) entry which is preliminary data.</text>
</comment>